<comment type="similarity">
    <text evidence="1">Belongs to the bacterial solute-binding protein 1 family.</text>
</comment>
<dbReference type="GO" id="GO:0015768">
    <property type="term" value="P:maltose transport"/>
    <property type="evidence" value="ECO:0007669"/>
    <property type="project" value="TreeGrafter"/>
</dbReference>
<evidence type="ECO:0000256" key="2">
    <source>
        <dbReference type="ARBA" id="ARBA00022448"/>
    </source>
</evidence>
<gene>
    <name evidence="5" type="ORF">C8C76_1724</name>
</gene>
<evidence type="ECO:0000256" key="3">
    <source>
        <dbReference type="ARBA" id="ARBA00022729"/>
    </source>
</evidence>
<dbReference type="OrthoDB" id="2495455at2"/>
<dbReference type="Gene3D" id="3.40.190.10">
    <property type="entry name" value="Periplasmic binding protein-like II"/>
    <property type="match status" value="1"/>
</dbReference>
<dbReference type="Pfam" id="PF01547">
    <property type="entry name" value="SBP_bac_1"/>
    <property type="match status" value="1"/>
</dbReference>
<dbReference type="SUPFAM" id="SSF53850">
    <property type="entry name" value="Periplasmic binding protein-like II"/>
    <property type="match status" value="1"/>
</dbReference>
<comment type="caution">
    <text evidence="5">The sequence shown here is derived from an EMBL/GenBank/DDBJ whole genome shotgun (WGS) entry which is preliminary data.</text>
</comment>
<dbReference type="Proteomes" id="UP000244089">
    <property type="component" value="Unassembled WGS sequence"/>
</dbReference>
<reference evidence="5 6" key="1">
    <citation type="submission" date="2018-04" db="EMBL/GenBank/DDBJ databases">
        <title>Subsurface microbial communities from deep shales in Ohio and West Virginia, USA.</title>
        <authorList>
            <person name="Wrighton K."/>
        </authorList>
    </citation>
    <scope>NUCLEOTIDE SEQUENCE [LARGE SCALE GENOMIC DNA]</scope>
    <source>
        <strain evidence="5 6">WC1</strain>
    </source>
</reference>
<dbReference type="CDD" id="cd13585">
    <property type="entry name" value="PBP2_TMBP_like"/>
    <property type="match status" value="1"/>
</dbReference>
<dbReference type="EMBL" id="QAXS01000072">
    <property type="protein sequence ID" value="PTV92447.1"/>
    <property type="molecule type" value="Genomic_DNA"/>
</dbReference>
<accession>A0A2T5RF12</accession>
<feature type="signal peptide" evidence="4">
    <location>
        <begin position="1"/>
        <end position="26"/>
    </location>
</feature>
<dbReference type="GO" id="GO:1901982">
    <property type="term" value="F:maltose binding"/>
    <property type="evidence" value="ECO:0007669"/>
    <property type="project" value="TreeGrafter"/>
</dbReference>
<keyword evidence="2" id="KW-0813">Transport</keyword>
<evidence type="ECO:0000256" key="1">
    <source>
        <dbReference type="ARBA" id="ARBA00008520"/>
    </source>
</evidence>
<protein>
    <submittedName>
        <fullName evidence="5">Carbohydrate ABC transporter substrate-binding protein (CUT1 family)</fullName>
    </submittedName>
</protein>
<dbReference type="PANTHER" id="PTHR30061:SF50">
    <property type="entry name" value="MALTOSE_MALTODEXTRIN-BINDING PERIPLASMIC PROTEIN"/>
    <property type="match status" value="1"/>
</dbReference>
<evidence type="ECO:0000313" key="6">
    <source>
        <dbReference type="Proteomes" id="UP000244089"/>
    </source>
</evidence>
<keyword evidence="3 4" id="KW-0732">Signal</keyword>
<dbReference type="AlphaFoldDB" id="A0A2T5RF12"/>
<organism evidence="5 6">
    <name type="scientific">Halanaerobium saccharolyticum</name>
    <dbReference type="NCBI Taxonomy" id="43595"/>
    <lineage>
        <taxon>Bacteria</taxon>
        <taxon>Bacillati</taxon>
        <taxon>Bacillota</taxon>
        <taxon>Clostridia</taxon>
        <taxon>Halanaerobiales</taxon>
        <taxon>Halanaerobiaceae</taxon>
        <taxon>Halanaerobium</taxon>
    </lineage>
</organism>
<name>A0A2T5RF12_9FIRM</name>
<dbReference type="PANTHER" id="PTHR30061">
    <property type="entry name" value="MALTOSE-BINDING PERIPLASMIC PROTEIN"/>
    <property type="match status" value="1"/>
</dbReference>
<dbReference type="GO" id="GO:0055052">
    <property type="term" value="C:ATP-binding cassette (ABC) transporter complex, substrate-binding subunit-containing"/>
    <property type="evidence" value="ECO:0007669"/>
    <property type="project" value="TreeGrafter"/>
</dbReference>
<sequence length="455" mass="52308">MKNLKGIFLLVLAMFLVLTCSVISMAQEDVEVIKITAWTVGPDNPSIWRDKNLIEAANRLNAIYEEAGINKRIEIETDFWTQQKTKYWQRILLAFQSNDAPDIIVNGHEKIGQYASAGYLLSLDEYKEKYKNLLGDIYETLWDAGKFKGHYYGVPQDTEARMMYFRKDMLRKLGYSDSKIEELKKNVANGTFTLTDMAELAKKVKDAGLVDWGLYHRPTNGVDWFQWYISFGGVLQDQETGKLVFDKAIYKKFFQYYHDIVYKWEITPSSMTDYGWSSIHKGFLEGKAFLWQGGSWNYAEWLSDYGLTPTEGEKNIDFFLMPVGDKNGKPNTLSHPLMYMINKNSKHPEIAFQLVALASAPDLNLRHALKSGHLAIRKGEAEIQVYREDKFTANATKLLDYTMTMPNHSMWPKYQDVIYQTIKGVEGGQLSADKAVIFAATQLQRQLKDEVIIKD</sequence>
<feature type="chain" id="PRO_5015518174" evidence="4">
    <location>
        <begin position="27"/>
        <end position="455"/>
    </location>
</feature>
<proteinExistence type="inferred from homology"/>
<dbReference type="RefSeq" id="WP_108143004.1">
    <property type="nucleotide sequence ID" value="NZ_QAXS01000072.1"/>
</dbReference>
<dbReference type="GO" id="GO:0042956">
    <property type="term" value="P:maltodextrin transmembrane transport"/>
    <property type="evidence" value="ECO:0007669"/>
    <property type="project" value="TreeGrafter"/>
</dbReference>
<evidence type="ECO:0000313" key="5">
    <source>
        <dbReference type="EMBL" id="PTV92447.1"/>
    </source>
</evidence>
<evidence type="ECO:0000256" key="4">
    <source>
        <dbReference type="SAM" id="SignalP"/>
    </source>
</evidence>
<dbReference type="InterPro" id="IPR006059">
    <property type="entry name" value="SBP"/>
</dbReference>